<dbReference type="InterPro" id="IPR017473">
    <property type="entry name" value="Undecaprenyl-P_gluc_Ptfrase"/>
</dbReference>
<comment type="subcellular location">
    <subcellularLocation>
        <location evidence="1">Membrane</location>
        <topology evidence="1">Multi-pass membrane protein</topology>
    </subcellularLocation>
</comment>
<keyword evidence="3 9" id="KW-0808">Transferase</keyword>
<keyword evidence="5 7" id="KW-1133">Transmembrane helix</keyword>
<evidence type="ECO:0000256" key="7">
    <source>
        <dbReference type="SAM" id="Phobius"/>
    </source>
</evidence>
<evidence type="ECO:0000256" key="5">
    <source>
        <dbReference type="ARBA" id="ARBA00022989"/>
    </source>
</evidence>
<keyword evidence="6 7" id="KW-0472">Membrane</keyword>
<dbReference type="OrthoDB" id="9808602at2"/>
<feature type="transmembrane region" description="Helical" evidence="7">
    <location>
        <begin position="280"/>
        <end position="305"/>
    </location>
</feature>
<dbReference type="SUPFAM" id="SSF51735">
    <property type="entry name" value="NAD(P)-binding Rossmann-fold domains"/>
    <property type="match status" value="1"/>
</dbReference>
<dbReference type="InterPro" id="IPR017475">
    <property type="entry name" value="EPS_sugar_tfrase"/>
</dbReference>
<dbReference type="Pfam" id="PF13727">
    <property type="entry name" value="CoA_binding_3"/>
    <property type="match status" value="1"/>
</dbReference>
<comment type="caution">
    <text evidence="9">The sequence shown here is derived from an EMBL/GenBank/DDBJ whole genome shotgun (WGS) entry which is preliminary data.</text>
</comment>
<keyword evidence="10" id="KW-1185">Reference proteome</keyword>
<feature type="transmembrane region" description="Helical" evidence="7">
    <location>
        <begin position="53"/>
        <end position="70"/>
    </location>
</feature>
<dbReference type="EMBL" id="RRUE01000002">
    <property type="protein sequence ID" value="RRN44032.1"/>
    <property type="molecule type" value="Genomic_DNA"/>
</dbReference>
<evidence type="ECO:0000259" key="8">
    <source>
        <dbReference type="Pfam" id="PF02397"/>
    </source>
</evidence>
<feature type="domain" description="Bacterial sugar transferase" evidence="8">
    <location>
        <begin position="275"/>
        <end position="459"/>
    </location>
</feature>
<organism evidence="9 10">
    <name type="scientific">Lautropia dentalis</name>
    <dbReference type="NCBI Taxonomy" id="2490857"/>
    <lineage>
        <taxon>Bacteria</taxon>
        <taxon>Pseudomonadati</taxon>
        <taxon>Pseudomonadota</taxon>
        <taxon>Betaproteobacteria</taxon>
        <taxon>Burkholderiales</taxon>
        <taxon>Burkholderiaceae</taxon>
        <taxon>Lautropia</taxon>
    </lineage>
</organism>
<dbReference type="PANTHER" id="PTHR30576:SF21">
    <property type="entry name" value="UDP-GLUCOSE:UNDECAPRENYL-PHOSPHATE GLUCOSE-1-PHOSPHATE TRANSFERASE"/>
    <property type="match status" value="1"/>
</dbReference>
<gene>
    <name evidence="9" type="ORF">EHV23_11660</name>
</gene>
<dbReference type="NCBIfam" id="TIGR03023">
    <property type="entry name" value="WcaJ_sugtrans"/>
    <property type="match status" value="1"/>
</dbReference>
<dbReference type="PANTHER" id="PTHR30576">
    <property type="entry name" value="COLANIC BIOSYNTHESIS UDP-GLUCOSE LIPID CARRIER TRANSFERASE"/>
    <property type="match status" value="1"/>
</dbReference>
<feature type="transmembrane region" description="Helical" evidence="7">
    <location>
        <begin position="82"/>
        <end position="102"/>
    </location>
</feature>
<protein>
    <submittedName>
        <fullName evidence="9">Undecaprenyl-phosphate glucose phosphotransferase</fullName>
        <ecNumber evidence="9">2.7.8.31</ecNumber>
    </submittedName>
</protein>
<dbReference type="Proteomes" id="UP000270261">
    <property type="component" value="Unassembled WGS sequence"/>
</dbReference>
<sequence length="465" mass="51732">MNSPFLASSIVPIRTGNRSVISLISSVIDPTLSVICLLLVTAAAGHPLRAQEMVLAVLTFVLSYPGSVPFRVYQPGYLRHLLGSWGLVVGLLLVFGLMIDSLRQFDQNVLATWVIATPVVQALGHWLSPRLLHKVISMRPEQTAIVVAANSLGRTLARSIQDDPLSQTRIMAFFDDRTPDRLGEVSEAPVAGGFSAVAQFVRANKIDQIFIALPMASQPRILKLLEDLRDTTASIYFVPDIFMFDLIQARVDSVGGLPVVAVCETPFYGTTGVLKRLSDIVIASIALILTLPITLTIALAIRLTSPGPIIFKQRRYGLDGSEINVYKFRSMRVQENGPEVRQATKNDDRITPIGRFLRKTSLDELPQFFNVLQGRMSVVGPRPHAVAHNETYRKLIKGYMIRHKVKPGITGLAQVNGARGETDTIEKMELRIRYDLEYLRHWSLRLDLKIILKTILVSFRDPNAY</sequence>
<dbReference type="InterPro" id="IPR003362">
    <property type="entry name" value="Bact_transf"/>
</dbReference>
<dbReference type="Pfam" id="PF02397">
    <property type="entry name" value="Bac_transf"/>
    <property type="match status" value="1"/>
</dbReference>
<dbReference type="InterPro" id="IPR036291">
    <property type="entry name" value="NAD(P)-bd_dom_sf"/>
</dbReference>
<accession>A0A426FMX8</accession>
<keyword evidence="4 7" id="KW-0812">Transmembrane</keyword>
<proteinExistence type="inferred from homology"/>
<evidence type="ECO:0000256" key="3">
    <source>
        <dbReference type="ARBA" id="ARBA00022679"/>
    </source>
</evidence>
<feature type="transmembrane region" description="Helical" evidence="7">
    <location>
        <begin position="20"/>
        <end position="41"/>
    </location>
</feature>
<dbReference type="RefSeq" id="WP_125096231.1">
    <property type="nucleotide sequence ID" value="NZ_RRUE01000002.1"/>
</dbReference>
<reference evidence="9 10" key="1">
    <citation type="submission" date="2018-11" db="EMBL/GenBank/DDBJ databases">
        <title>Genome sequencing of Lautropia sp. KCOM 2505 (= ChDC F240).</title>
        <authorList>
            <person name="Kook J.-K."/>
            <person name="Park S.-N."/>
            <person name="Lim Y.K."/>
        </authorList>
    </citation>
    <scope>NUCLEOTIDE SEQUENCE [LARGE SCALE GENOMIC DNA]</scope>
    <source>
        <strain evidence="9 10">KCOM 2505</strain>
    </source>
</reference>
<dbReference type="Gene3D" id="3.40.50.720">
    <property type="entry name" value="NAD(P)-binding Rossmann-like Domain"/>
    <property type="match status" value="1"/>
</dbReference>
<evidence type="ECO:0000256" key="6">
    <source>
        <dbReference type="ARBA" id="ARBA00023136"/>
    </source>
</evidence>
<evidence type="ECO:0000313" key="10">
    <source>
        <dbReference type="Proteomes" id="UP000270261"/>
    </source>
</evidence>
<dbReference type="GO" id="GO:0089702">
    <property type="term" value="F:undecaprenyl-phosphate glucose phosphotransferase activity"/>
    <property type="evidence" value="ECO:0007669"/>
    <property type="project" value="UniProtKB-EC"/>
</dbReference>
<dbReference type="AlphaFoldDB" id="A0A426FMX8"/>
<comment type="similarity">
    <text evidence="2">Belongs to the bacterial sugar transferase family.</text>
</comment>
<evidence type="ECO:0000256" key="1">
    <source>
        <dbReference type="ARBA" id="ARBA00004141"/>
    </source>
</evidence>
<name>A0A426FMX8_9BURK</name>
<feature type="transmembrane region" description="Helical" evidence="7">
    <location>
        <begin position="109"/>
        <end position="128"/>
    </location>
</feature>
<dbReference type="EC" id="2.7.8.31" evidence="9"/>
<dbReference type="GO" id="GO:0009242">
    <property type="term" value="P:colanic acid biosynthetic process"/>
    <property type="evidence" value="ECO:0007669"/>
    <property type="project" value="TreeGrafter"/>
</dbReference>
<evidence type="ECO:0000256" key="2">
    <source>
        <dbReference type="ARBA" id="ARBA00006464"/>
    </source>
</evidence>
<evidence type="ECO:0000256" key="4">
    <source>
        <dbReference type="ARBA" id="ARBA00022692"/>
    </source>
</evidence>
<evidence type="ECO:0000313" key="9">
    <source>
        <dbReference type="EMBL" id="RRN44032.1"/>
    </source>
</evidence>
<dbReference type="NCBIfam" id="TIGR03025">
    <property type="entry name" value="EPS_sugtrans"/>
    <property type="match status" value="1"/>
</dbReference>
<dbReference type="GO" id="GO:0016020">
    <property type="term" value="C:membrane"/>
    <property type="evidence" value="ECO:0007669"/>
    <property type="project" value="UniProtKB-SubCell"/>
</dbReference>